<proteinExistence type="predicted"/>
<dbReference type="Gene3D" id="3.40.50.1820">
    <property type="entry name" value="alpha/beta hydrolase"/>
    <property type="match status" value="1"/>
</dbReference>
<comment type="caution">
    <text evidence="1">The sequence shown here is derived from an EMBL/GenBank/DDBJ whole genome shotgun (WGS) entry which is preliminary data.</text>
</comment>
<sequence length="326" mass="35592">MKPMMDGAWCKGQNFVVDLSSGLGVVVLHPWFWASSQLAILDGVWSPQLGNTRDVILYLPGAAVENPLRRFSGADVLVAHDGQNLFNASTSAFGTAWMMQNTADPDIDAGRARPYIIVGVYNTANRTYEYTPQPDPTVGDGGGADLLLDFYEQTVYPLVASVLNVEPPPRRGTPPPAAGEEDLRWPMLGSSLGGLLSCYAAWTRPGVYAKAGCMSSSFWWDGEHFLNATLAKGSPATAPPVDWYVDSGDSGPDNDDEAQTLRVYNRMQQLGYEPGQLPDAAASARGSVWHYVQPGGRHNEKYWGERFYIPERLLLGPKVLRPTPLD</sequence>
<name>A0A5A8C414_CAFRO</name>
<dbReference type="Pfam" id="PF00756">
    <property type="entry name" value="Esterase"/>
    <property type="match status" value="1"/>
</dbReference>
<protein>
    <recommendedName>
        <fullName evidence="3">Esterase</fullName>
    </recommendedName>
</protein>
<gene>
    <name evidence="1" type="ORF">FNF31_07747</name>
</gene>
<dbReference type="InterPro" id="IPR029058">
    <property type="entry name" value="AB_hydrolase_fold"/>
</dbReference>
<organism evidence="1 2">
    <name type="scientific">Cafeteria roenbergensis</name>
    <name type="common">Marine flagellate</name>
    <dbReference type="NCBI Taxonomy" id="33653"/>
    <lineage>
        <taxon>Eukaryota</taxon>
        <taxon>Sar</taxon>
        <taxon>Stramenopiles</taxon>
        <taxon>Bigyra</taxon>
        <taxon>Opalozoa</taxon>
        <taxon>Bicosoecida</taxon>
        <taxon>Cafeteriaceae</taxon>
        <taxon>Cafeteria</taxon>
    </lineage>
</organism>
<accession>A0A5A8C414</accession>
<dbReference type="InterPro" id="IPR000801">
    <property type="entry name" value="Esterase-like"/>
</dbReference>
<dbReference type="EMBL" id="VLTM01000182">
    <property type="protein sequence ID" value="KAA0146581.1"/>
    <property type="molecule type" value="Genomic_DNA"/>
</dbReference>
<dbReference type="Proteomes" id="UP000325113">
    <property type="component" value="Unassembled WGS sequence"/>
</dbReference>
<evidence type="ECO:0008006" key="3">
    <source>
        <dbReference type="Google" id="ProtNLM"/>
    </source>
</evidence>
<evidence type="ECO:0000313" key="1">
    <source>
        <dbReference type="EMBL" id="KAA0146581.1"/>
    </source>
</evidence>
<dbReference type="PANTHER" id="PTHR48098">
    <property type="entry name" value="ENTEROCHELIN ESTERASE-RELATED"/>
    <property type="match status" value="1"/>
</dbReference>
<reference evidence="1 2" key="1">
    <citation type="submission" date="2019-07" db="EMBL/GenBank/DDBJ databases">
        <title>Genomes of Cafeteria roenbergensis.</title>
        <authorList>
            <person name="Fischer M.G."/>
            <person name="Hackl T."/>
            <person name="Roman M."/>
        </authorList>
    </citation>
    <scope>NUCLEOTIDE SEQUENCE [LARGE SCALE GENOMIC DNA]</scope>
    <source>
        <strain evidence="1 2">Cflag</strain>
    </source>
</reference>
<dbReference type="InterPro" id="IPR050583">
    <property type="entry name" value="Mycobacterial_A85_antigen"/>
</dbReference>
<dbReference type="SUPFAM" id="SSF53474">
    <property type="entry name" value="alpha/beta-Hydrolases"/>
    <property type="match status" value="1"/>
</dbReference>
<evidence type="ECO:0000313" key="2">
    <source>
        <dbReference type="Proteomes" id="UP000325113"/>
    </source>
</evidence>
<dbReference type="PANTHER" id="PTHR48098:SF6">
    <property type="entry name" value="FERRI-BACILLIBACTIN ESTERASE BESA"/>
    <property type="match status" value="1"/>
</dbReference>
<dbReference type="AlphaFoldDB" id="A0A5A8C414"/>